<dbReference type="Proteomes" id="UP001062263">
    <property type="component" value="Chromosome"/>
</dbReference>
<dbReference type="Pfam" id="PF12796">
    <property type="entry name" value="Ank_2"/>
    <property type="match status" value="1"/>
</dbReference>
<organism evidence="5 6">
    <name type="scientific">Akkermansia biwaensis</name>
    <dbReference type="NCBI Taxonomy" id="2946555"/>
    <lineage>
        <taxon>Bacteria</taxon>
        <taxon>Pseudomonadati</taxon>
        <taxon>Verrucomicrobiota</taxon>
        <taxon>Verrucomicrobiia</taxon>
        <taxon>Verrucomicrobiales</taxon>
        <taxon>Akkermansiaceae</taxon>
        <taxon>Akkermansia</taxon>
    </lineage>
</organism>
<dbReference type="InterPro" id="IPR002110">
    <property type="entry name" value="Ankyrin_rpt"/>
</dbReference>
<gene>
    <name evidence="5" type="ORF">Abiwalacus_20750</name>
</gene>
<dbReference type="EMBL" id="AP025943">
    <property type="protein sequence ID" value="BDL44501.1"/>
    <property type="molecule type" value="Genomic_DNA"/>
</dbReference>
<evidence type="ECO:0000256" key="2">
    <source>
        <dbReference type="ARBA" id="ARBA00023043"/>
    </source>
</evidence>
<dbReference type="InterPro" id="IPR050745">
    <property type="entry name" value="Multifunctional_regulatory"/>
</dbReference>
<sequence length="304" mass="33780">MIKKNIFPAWGIACLVLSAFSPLMARALDSYDAALDKVKAMQAKADPVKQKNRTKNLVNLKLRLEALKKGQDVNAGDDMTWSALAWAAYVGDKEIFDYLLSKGANPRRTDQYGISVFMRAAEGGNMDIVKYLVEECKCDPNEKDREYGITALMRATTCRRHGVVNYLLEKKASVRFRDKGGRNVLAYAAEGRNMDDMEMLVARGADLNVTDKEGRTLLMQASEKGNLEMVRYLVGKGAKVKARTKYGKTALIFAAEGGYLDVVGYLVDQGADIKARNKWGDSVLDIKTVDPAVKTYLRSRLKAK</sequence>
<feature type="repeat" description="ANK" evidence="3">
    <location>
        <begin position="180"/>
        <end position="212"/>
    </location>
</feature>
<evidence type="ECO:0000313" key="6">
    <source>
        <dbReference type="Proteomes" id="UP001062263"/>
    </source>
</evidence>
<dbReference type="Gene3D" id="1.25.40.20">
    <property type="entry name" value="Ankyrin repeat-containing domain"/>
    <property type="match status" value="2"/>
</dbReference>
<dbReference type="RefSeq" id="WP_215436309.1">
    <property type="nucleotide sequence ID" value="NZ_AP025943.1"/>
</dbReference>
<keyword evidence="6" id="KW-1185">Reference proteome</keyword>
<evidence type="ECO:0000313" key="5">
    <source>
        <dbReference type="EMBL" id="BDL44501.1"/>
    </source>
</evidence>
<proteinExistence type="predicted"/>
<evidence type="ECO:0000256" key="4">
    <source>
        <dbReference type="SAM" id="SignalP"/>
    </source>
</evidence>
<dbReference type="InterPro" id="IPR036770">
    <property type="entry name" value="Ankyrin_rpt-contain_sf"/>
</dbReference>
<evidence type="ECO:0008006" key="7">
    <source>
        <dbReference type="Google" id="ProtNLM"/>
    </source>
</evidence>
<dbReference type="PROSITE" id="PS50297">
    <property type="entry name" value="ANK_REP_REGION"/>
    <property type="match status" value="3"/>
</dbReference>
<reference evidence="5" key="1">
    <citation type="submission" date="2022-06" db="EMBL/GenBank/DDBJ databases">
        <title>Akkermansia biwalacus sp. nov., an anaerobic mucin-degrading bacterium isolated from human intestine.</title>
        <authorList>
            <person name="Kobayashi Y."/>
            <person name="Inoue S."/>
            <person name="Kawahara T."/>
            <person name="Kohda N."/>
        </authorList>
    </citation>
    <scope>NUCLEOTIDE SEQUENCE</scope>
    <source>
        <strain evidence="5">WON2089</strain>
    </source>
</reference>
<dbReference type="PROSITE" id="PS50088">
    <property type="entry name" value="ANK_REPEAT"/>
    <property type="match status" value="3"/>
</dbReference>
<dbReference type="SUPFAM" id="SSF48403">
    <property type="entry name" value="Ankyrin repeat"/>
    <property type="match status" value="1"/>
</dbReference>
<feature type="chain" id="PRO_5046456595" description="Ankyrin repeat domain-containing protein" evidence="4">
    <location>
        <begin position="28"/>
        <end position="304"/>
    </location>
</feature>
<keyword evidence="1" id="KW-0677">Repeat</keyword>
<evidence type="ECO:0000256" key="3">
    <source>
        <dbReference type="PROSITE-ProRule" id="PRU00023"/>
    </source>
</evidence>
<dbReference type="Pfam" id="PF13637">
    <property type="entry name" value="Ank_4"/>
    <property type="match status" value="1"/>
</dbReference>
<feature type="repeat" description="ANK" evidence="3">
    <location>
        <begin position="246"/>
        <end position="278"/>
    </location>
</feature>
<keyword evidence="4" id="KW-0732">Signal</keyword>
<dbReference type="PANTHER" id="PTHR24189">
    <property type="entry name" value="MYOTROPHIN"/>
    <property type="match status" value="1"/>
</dbReference>
<name>A0ABN6QIR6_9BACT</name>
<evidence type="ECO:0000256" key="1">
    <source>
        <dbReference type="ARBA" id="ARBA00022737"/>
    </source>
</evidence>
<dbReference type="SMART" id="SM00248">
    <property type="entry name" value="ANK"/>
    <property type="match status" value="6"/>
</dbReference>
<feature type="repeat" description="ANK" evidence="3">
    <location>
        <begin position="213"/>
        <end position="245"/>
    </location>
</feature>
<dbReference type="Pfam" id="PF00023">
    <property type="entry name" value="Ank"/>
    <property type="match status" value="1"/>
</dbReference>
<protein>
    <recommendedName>
        <fullName evidence="7">Ankyrin repeat domain-containing protein</fullName>
    </recommendedName>
</protein>
<accession>A0ABN6QIR6</accession>
<dbReference type="PANTHER" id="PTHR24189:SF50">
    <property type="entry name" value="ANKYRIN REPEAT AND SOCS BOX PROTEIN 2"/>
    <property type="match status" value="1"/>
</dbReference>
<keyword evidence="2 3" id="KW-0040">ANK repeat</keyword>
<feature type="signal peptide" evidence="4">
    <location>
        <begin position="1"/>
        <end position="27"/>
    </location>
</feature>